<dbReference type="PANTHER" id="PTHR13060">
    <property type="entry name" value="SGT1 PROTEIN HSGT1 SUPPRESSOR OF GCR2"/>
    <property type="match status" value="1"/>
</dbReference>
<keyword evidence="3" id="KW-1185">Reference proteome</keyword>
<reference evidence="2" key="1">
    <citation type="submission" date="2020-11" db="EMBL/GenBank/DDBJ databases">
        <authorList>
            <consortium name="DOE Joint Genome Institute"/>
            <person name="Ahrendt S."/>
            <person name="Riley R."/>
            <person name="Andreopoulos W."/>
            <person name="Labutti K."/>
            <person name="Pangilinan J."/>
            <person name="Ruiz-Duenas F.J."/>
            <person name="Barrasa J.M."/>
            <person name="Sanchez-Garcia M."/>
            <person name="Camarero S."/>
            <person name="Miyauchi S."/>
            <person name="Serrano A."/>
            <person name="Linde D."/>
            <person name="Babiker R."/>
            <person name="Drula E."/>
            <person name="Ayuso-Fernandez I."/>
            <person name="Pacheco R."/>
            <person name="Padilla G."/>
            <person name="Ferreira P."/>
            <person name="Barriuso J."/>
            <person name="Kellner H."/>
            <person name="Castanera R."/>
            <person name="Alfaro M."/>
            <person name="Ramirez L."/>
            <person name="Pisabarro A.G."/>
            <person name="Kuo A."/>
            <person name="Tritt A."/>
            <person name="Lipzen A."/>
            <person name="He G."/>
            <person name="Yan M."/>
            <person name="Ng V."/>
            <person name="Cullen D."/>
            <person name="Martin F."/>
            <person name="Rosso M.-N."/>
            <person name="Henrissat B."/>
            <person name="Hibbett D."/>
            <person name="Martinez A.T."/>
            <person name="Grigoriev I.V."/>
        </authorList>
    </citation>
    <scope>NUCLEOTIDE SEQUENCE</scope>
    <source>
        <strain evidence="2">CIRM-BRFM 674</strain>
    </source>
</reference>
<sequence>MDIFNRPHSIAEDTLHYTLYPPSDLSDRTSATSFAACIADFVASKLQNFIWHRDAFELKVALNPDNGKVWILEGRMRVGDCIDDEWLAVWILKEISSRWDVVISVYDSDGEFLLIEAAEVLPSWVKPTNSENRVWIYNSHLHLIPLSHVSPSHRKRYPRKIPGAADSDEEDNIVAEDESFIAAEDAVYLVRDTSTDTLAPPSIEKIVWNRISGYPNATMSHVHNTKAYIPVDIAKALAINPSLVQRAVETFYTRDAIQLRAAHRMNRFPPNTSLLTSVRMTRIAYAQLLGQKFFPPKIFGNWKESEGSREWKQRTLGMKIAVGFEMLYQENKGRGNAQNISLEDTNASTEANKDALRRTPDYRKYIENLCSANYFQGQTKGSELWNTLENKAATAYVAIRQTDNALRQSFTSQVDEAIAQYRDNLNFVDIPEDSDDWLNIDAQEFEQMLEASYAKPKDDEAKDSSYRMEVDASPEHRLASEQAKRLKDLASKVETFIEGEGGIEGALFEDEEFSEEEFSDEGDEESESENETEVNPHPTEEDKQVAMDKLVPALEPADYGKMPASYHINSQRVASSATSGGVDTTVEVEEKPSSPMAEKDTKTKQTIRPPIIPRDEYDGVVDSDDETDEENEDDDGSEEDRPQVVGDIEIDMDEEEEEFLEFSRQALGISDQQWSGIIKDRQERGAFLPVSATKPSPFPKPSPIAKENTARRTHTPRVPEPGPRPNVNPDLDSFEAVMRALDEALTRKSSNKARAQKSAPQKATIAPPLTRIGKGKETTKATIEDEVEDGDFDIEAAMAAELKGALEDDWEGDEPLDYNMIKNFLESYKSQQGLSGPVSNLAGRLQPEFKLPRDDF</sequence>
<protein>
    <submittedName>
        <fullName evidence="2">SGT1-domain-containing protein</fullName>
    </submittedName>
</protein>
<evidence type="ECO:0000313" key="2">
    <source>
        <dbReference type="EMBL" id="KAF9474292.1"/>
    </source>
</evidence>
<dbReference type="Proteomes" id="UP000807469">
    <property type="component" value="Unassembled WGS sequence"/>
</dbReference>
<dbReference type="Pfam" id="PF07093">
    <property type="entry name" value="SGT1"/>
    <property type="match status" value="1"/>
</dbReference>
<dbReference type="InterPro" id="IPR010770">
    <property type="entry name" value="Ecd"/>
</dbReference>
<organism evidence="2 3">
    <name type="scientific">Pholiota conissans</name>
    <dbReference type="NCBI Taxonomy" id="109636"/>
    <lineage>
        <taxon>Eukaryota</taxon>
        <taxon>Fungi</taxon>
        <taxon>Dikarya</taxon>
        <taxon>Basidiomycota</taxon>
        <taxon>Agaricomycotina</taxon>
        <taxon>Agaricomycetes</taxon>
        <taxon>Agaricomycetidae</taxon>
        <taxon>Agaricales</taxon>
        <taxon>Agaricineae</taxon>
        <taxon>Strophariaceae</taxon>
        <taxon>Pholiota</taxon>
    </lineage>
</organism>
<dbReference type="EMBL" id="MU155386">
    <property type="protein sequence ID" value="KAF9474292.1"/>
    <property type="molecule type" value="Genomic_DNA"/>
</dbReference>
<feature type="compositionally biased region" description="Basic and acidic residues" evidence="1">
    <location>
        <begin position="455"/>
        <end position="483"/>
    </location>
</feature>
<feature type="region of interest" description="Disordered" evidence="1">
    <location>
        <begin position="451"/>
        <end position="483"/>
    </location>
</feature>
<feature type="compositionally biased region" description="Acidic residues" evidence="1">
    <location>
        <begin position="507"/>
        <end position="532"/>
    </location>
</feature>
<dbReference type="PANTHER" id="PTHR13060:SF0">
    <property type="entry name" value="PROTEIN ECDYSONELESS HOMOLOG"/>
    <property type="match status" value="1"/>
</dbReference>
<evidence type="ECO:0000256" key="1">
    <source>
        <dbReference type="SAM" id="MobiDB-lite"/>
    </source>
</evidence>
<feature type="compositionally biased region" description="Polar residues" evidence="1">
    <location>
        <begin position="567"/>
        <end position="582"/>
    </location>
</feature>
<comment type="caution">
    <text evidence="2">The sequence shown here is derived from an EMBL/GenBank/DDBJ whole genome shotgun (WGS) entry which is preliminary data.</text>
</comment>
<dbReference type="AlphaFoldDB" id="A0A9P6CPS9"/>
<feature type="compositionally biased region" description="Acidic residues" evidence="1">
    <location>
        <begin position="618"/>
        <end position="638"/>
    </location>
</feature>
<name>A0A9P6CPS9_9AGAR</name>
<dbReference type="GO" id="GO:0005634">
    <property type="term" value="C:nucleus"/>
    <property type="evidence" value="ECO:0007669"/>
    <property type="project" value="TreeGrafter"/>
</dbReference>
<evidence type="ECO:0000313" key="3">
    <source>
        <dbReference type="Proteomes" id="UP000807469"/>
    </source>
</evidence>
<feature type="region of interest" description="Disordered" evidence="1">
    <location>
        <begin position="746"/>
        <end position="777"/>
    </location>
</feature>
<gene>
    <name evidence="2" type="ORF">BDN70DRAFT_866383</name>
</gene>
<feature type="compositionally biased region" description="Basic and acidic residues" evidence="1">
    <location>
        <begin position="588"/>
        <end position="603"/>
    </location>
</feature>
<accession>A0A9P6CPS9</accession>
<feature type="region of interest" description="Disordered" evidence="1">
    <location>
        <begin position="500"/>
        <end position="647"/>
    </location>
</feature>
<proteinExistence type="predicted"/>
<feature type="region of interest" description="Disordered" evidence="1">
    <location>
        <begin position="689"/>
        <end position="731"/>
    </location>
</feature>
<dbReference type="OrthoDB" id="27237at2759"/>